<dbReference type="PATRIC" id="fig|930944.6.peg.1615"/>
<dbReference type="RefSeq" id="WP_005157698.1">
    <property type="nucleotide sequence ID" value="NC_017564.1"/>
</dbReference>
<accession>A0A0H3NTB2</accession>
<evidence type="ECO:0000313" key="2">
    <source>
        <dbReference type="Proteomes" id="UP000008084"/>
    </source>
</evidence>
<gene>
    <name evidence="1" type="ordered locus">Y11_16251</name>
</gene>
<organism evidence="1 2">
    <name type="scientific">Yersinia enterocolitica subsp. palearctica serotype O:3 (strain DSM 13030 / CIP 106945 / Y11)</name>
    <dbReference type="NCBI Taxonomy" id="930944"/>
    <lineage>
        <taxon>Bacteria</taxon>
        <taxon>Pseudomonadati</taxon>
        <taxon>Pseudomonadota</taxon>
        <taxon>Gammaproteobacteria</taxon>
        <taxon>Enterobacterales</taxon>
        <taxon>Yersiniaceae</taxon>
        <taxon>Yersinia</taxon>
    </lineage>
</organism>
<dbReference type="InterPro" id="IPR030992">
    <property type="entry name" value="PduM"/>
</dbReference>
<dbReference type="Proteomes" id="UP000008084">
    <property type="component" value="Chromosome"/>
</dbReference>
<dbReference type="GeneID" id="31409672"/>
<dbReference type="EMBL" id="FR729477">
    <property type="protein sequence ID" value="CBY26556.1"/>
    <property type="molecule type" value="Genomic_DNA"/>
</dbReference>
<name>A0A0H3NTB2_YERE1</name>
<dbReference type="GO" id="GO:0005198">
    <property type="term" value="F:structural molecule activity"/>
    <property type="evidence" value="ECO:0007669"/>
    <property type="project" value="InterPro"/>
</dbReference>
<evidence type="ECO:0000313" key="1">
    <source>
        <dbReference type="EMBL" id="CBY26556.1"/>
    </source>
</evidence>
<reference evidence="1 2" key="1">
    <citation type="journal article" date="2011" name="J. Bacteriol.">
        <title>Complete genome sequence of Yersinia enterocolitica subsp. palearctica serogroup O:3.</title>
        <authorList>
            <person name="Batzilla J."/>
            <person name="Hoper D."/>
            <person name="Antonenka U."/>
            <person name="Heesemann J."/>
            <person name="Rakin A."/>
        </authorList>
    </citation>
    <scope>NUCLEOTIDE SEQUENCE [LARGE SCALE GENOMIC DNA]</scope>
    <source>
        <strain evidence="2">DSM 13030 / CIP 106945 / Y11</strain>
    </source>
</reference>
<dbReference type="HOGENOM" id="CLU_137852_0_0_6"/>
<dbReference type="AlphaFoldDB" id="A0A0H3NTB2"/>
<proteinExistence type="predicted"/>
<dbReference type="NCBIfam" id="NF011957">
    <property type="entry name" value="PRK15428.1"/>
    <property type="match status" value="1"/>
</dbReference>
<dbReference type="NCBIfam" id="TIGR04493">
    <property type="entry name" value="microcomp_PduM"/>
    <property type="match status" value="1"/>
</dbReference>
<protein>
    <submittedName>
        <fullName evidence="1">Propanediol utilization protein PduM</fullName>
    </submittedName>
</protein>
<dbReference type="KEGG" id="yey:Y11_16251"/>
<sequence>MNLTQAQTEQLVSQIVTRLAERERRVHALLLPQLRAGLEPWVFVRHATLHLMLPDLAFIRQLAQFDTTCPAVAALNEAWSWGMKVHISLHRQLLPALPTAALRPLPLTFSDSQGLAVRLHTGKVLSYRDIATLDPGWLLIASSTLVTPLAQETLSARHIQLLRQE</sequence>
<dbReference type="Pfam" id="PF15953">
    <property type="entry name" value="PDU_like"/>
    <property type="match status" value="1"/>
</dbReference>